<dbReference type="PANTHER" id="PTHR36506:SF1">
    <property type="entry name" value="PREFLAGELLIN PEPTIDASE"/>
    <property type="match status" value="1"/>
</dbReference>
<keyword evidence="4 6" id="KW-1133">Transmembrane helix</keyword>
<accession>A0A8J3CSQ8</accession>
<dbReference type="Gene3D" id="1.20.120.1220">
    <property type="match status" value="1"/>
</dbReference>
<sequence>MISPLIVTLVFAVPLLIAAYTDFWSMKIPNTVSLAMAVGFILTLPLTWQGLPVLGEHLMVATIFFAAGFSMFAFGWLGGGDAKLMAAISLWLGWGDALPFILATTLFGAALGILLMFGGPIAPVRLRTSALGMRLFQGGKDMPYGLALAAGALYVWPNSQIGSALIGG</sequence>
<dbReference type="AlphaFoldDB" id="A0A8J3CSQ8"/>
<organism evidence="8 9">
    <name type="scientific">Algimonas arctica</name>
    <dbReference type="NCBI Taxonomy" id="1479486"/>
    <lineage>
        <taxon>Bacteria</taxon>
        <taxon>Pseudomonadati</taxon>
        <taxon>Pseudomonadota</taxon>
        <taxon>Alphaproteobacteria</taxon>
        <taxon>Maricaulales</taxon>
        <taxon>Robiginitomaculaceae</taxon>
        <taxon>Algimonas</taxon>
    </lineage>
</organism>
<keyword evidence="2" id="KW-1003">Cell membrane</keyword>
<dbReference type="EMBL" id="BMZH01000007">
    <property type="protein sequence ID" value="GHA96859.1"/>
    <property type="molecule type" value="Genomic_DNA"/>
</dbReference>
<keyword evidence="5 6" id="KW-0472">Membrane</keyword>
<dbReference type="GO" id="GO:0004190">
    <property type="term" value="F:aspartic-type endopeptidase activity"/>
    <property type="evidence" value="ECO:0007669"/>
    <property type="project" value="InterPro"/>
</dbReference>
<comment type="subcellular location">
    <subcellularLocation>
        <location evidence="1">Cell membrane</location>
        <topology evidence="1">Multi-pass membrane protein</topology>
    </subcellularLocation>
</comment>
<proteinExistence type="predicted"/>
<dbReference type="GO" id="GO:0005886">
    <property type="term" value="C:plasma membrane"/>
    <property type="evidence" value="ECO:0007669"/>
    <property type="project" value="UniProtKB-SubCell"/>
</dbReference>
<evidence type="ECO:0000259" key="7">
    <source>
        <dbReference type="Pfam" id="PF01478"/>
    </source>
</evidence>
<feature type="transmembrane region" description="Helical" evidence="6">
    <location>
        <begin position="97"/>
        <end position="117"/>
    </location>
</feature>
<dbReference type="Pfam" id="PF01478">
    <property type="entry name" value="Peptidase_A24"/>
    <property type="match status" value="1"/>
</dbReference>
<evidence type="ECO:0000256" key="3">
    <source>
        <dbReference type="ARBA" id="ARBA00022692"/>
    </source>
</evidence>
<dbReference type="PANTHER" id="PTHR36506">
    <property type="entry name" value="PREFLAGELLIN PEPTIDASE"/>
    <property type="match status" value="1"/>
</dbReference>
<evidence type="ECO:0000256" key="2">
    <source>
        <dbReference type="ARBA" id="ARBA00022475"/>
    </source>
</evidence>
<protein>
    <submittedName>
        <fullName evidence="8">Pilus assembly protein CpaA</fullName>
    </submittedName>
</protein>
<name>A0A8J3CSQ8_9PROT</name>
<evidence type="ECO:0000256" key="6">
    <source>
        <dbReference type="SAM" id="Phobius"/>
    </source>
</evidence>
<dbReference type="RefSeq" id="WP_189497973.1">
    <property type="nucleotide sequence ID" value="NZ_BMZH01000007.1"/>
</dbReference>
<feature type="transmembrane region" description="Helical" evidence="6">
    <location>
        <begin position="28"/>
        <end position="46"/>
    </location>
</feature>
<evidence type="ECO:0000256" key="4">
    <source>
        <dbReference type="ARBA" id="ARBA00022989"/>
    </source>
</evidence>
<keyword evidence="3 6" id="KW-0812">Transmembrane</keyword>
<evidence type="ECO:0000256" key="1">
    <source>
        <dbReference type="ARBA" id="ARBA00004651"/>
    </source>
</evidence>
<evidence type="ECO:0000313" key="8">
    <source>
        <dbReference type="EMBL" id="GHA96859.1"/>
    </source>
</evidence>
<reference evidence="8" key="2">
    <citation type="submission" date="2020-09" db="EMBL/GenBank/DDBJ databases">
        <authorList>
            <person name="Sun Q."/>
            <person name="Kim S."/>
        </authorList>
    </citation>
    <scope>NUCLEOTIDE SEQUENCE</scope>
    <source>
        <strain evidence="8">KCTC 32513</strain>
    </source>
</reference>
<evidence type="ECO:0000256" key="5">
    <source>
        <dbReference type="ARBA" id="ARBA00023136"/>
    </source>
</evidence>
<evidence type="ECO:0000313" key="9">
    <source>
        <dbReference type="Proteomes" id="UP000634004"/>
    </source>
</evidence>
<dbReference type="InterPro" id="IPR052218">
    <property type="entry name" value="Preflagellin_Peptidase"/>
</dbReference>
<feature type="domain" description="Prepilin type IV endopeptidase peptidase" evidence="7">
    <location>
        <begin position="9"/>
        <end position="113"/>
    </location>
</feature>
<comment type="caution">
    <text evidence="8">The sequence shown here is derived from an EMBL/GenBank/DDBJ whole genome shotgun (WGS) entry which is preliminary data.</text>
</comment>
<gene>
    <name evidence="8" type="primary">cpaA</name>
    <name evidence="8" type="ORF">GCM10009069_19870</name>
</gene>
<reference evidence="8" key="1">
    <citation type="journal article" date="2014" name="Int. J. Syst. Evol. Microbiol.">
        <title>Complete genome sequence of Corynebacterium casei LMG S-19264T (=DSM 44701T), isolated from a smear-ripened cheese.</title>
        <authorList>
            <consortium name="US DOE Joint Genome Institute (JGI-PGF)"/>
            <person name="Walter F."/>
            <person name="Albersmeier A."/>
            <person name="Kalinowski J."/>
            <person name="Ruckert C."/>
        </authorList>
    </citation>
    <scope>NUCLEOTIDE SEQUENCE</scope>
    <source>
        <strain evidence="8">KCTC 32513</strain>
    </source>
</reference>
<keyword evidence="9" id="KW-1185">Reference proteome</keyword>
<dbReference type="Proteomes" id="UP000634004">
    <property type="component" value="Unassembled WGS sequence"/>
</dbReference>
<feature type="transmembrane region" description="Helical" evidence="6">
    <location>
        <begin position="58"/>
        <end position="77"/>
    </location>
</feature>
<dbReference type="InterPro" id="IPR000045">
    <property type="entry name" value="Prepilin_IV_endopep_pep"/>
</dbReference>